<reference evidence="2" key="1">
    <citation type="submission" date="2020-08" db="EMBL/GenBank/DDBJ databases">
        <title>Genome public.</title>
        <authorList>
            <person name="Liu C."/>
            <person name="Sun Q."/>
        </authorList>
    </citation>
    <scope>NUCLEOTIDE SEQUENCE</scope>
    <source>
        <strain evidence="2">NSJ-33</strain>
    </source>
</reference>
<dbReference type="PANTHER" id="PTHR33164">
    <property type="entry name" value="TRANSCRIPTIONAL REGULATOR, MARR FAMILY"/>
    <property type="match status" value="1"/>
</dbReference>
<name>A0A926E2I5_9FIRM</name>
<proteinExistence type="predicted"/>
<dbReference type="InterPro" id="IPR000835">
    <property type="entry name" value="HTH_MarR-typ"/>
</dbReference>
<dbReference type="Gene3D" id="1.10.10.10">
    <property type="entry name" value="Winged helix-like DNA-binding domain superfamily/Winged helix DNA-binding domain"/>
    <property type="match status" value="1"/>
</dbReference>
<protein>
    <submittedName>
        <fullName evidence="2">MarR family transcriptional regulator</fullName>
    </submittedName>
</protein>
<dbReference type="EMBL" id="JACRSV010000002">
    <property type="protein sequence ID" value="MBC8559842.1"/>
    <property type="molecule type" value="Genomic_DNA"/>
</dbReference>
<dbReference type="PROSITE" id="PS50995">
    <property type="entry name" value="HTH_MARR_2"/>
    <property type="match status" value="1"/>
</dbReference>
<evidence type="ECO:0000313" key="2">
    <source>
        <dbReference type="EMBL" id="MBC8559842.1"/>
    </source>
</evidence>
<gene>
    <name evidence="2" type="ORF">H8710_07130</name>
</gene>
<dbReference type="SMART" id="SM00347">
    <property type="entry name" value="HTH_MARR"/>
    <property type="match status" value="1"/>
</dbReference>
<dbReference type="SUPFAM" id="SSF46785">
    <property type="entry name" value="Winged helix' DNA-binding domain"/>
    <property type="match status" value="1"/>
</dbReference>
<sequence>MEYNELAKQLVNMRASMPQVKMERAMSQMARGEILALNYIAANGNKVYPKDMSKALMLTTARIAAMLKSLEKQNLITRMPDPNDSRQVIVELTEAGAYVVEKRRGAMIKAVAKMLESLGEEDAEAYVRIQKKLIETGDIWR</sequence>
<organism evidence="2 3">
    <name type="scientific">Fumia xinanensis</name>
    <dbReference type="NCBI Taxonomy" id="2763659"/>
    <lineage>
        <taxon>Bacteria</taxon>
        <taxon>Bacillati</taxon>
        <taxon>Bacillota</taxon>
        <taxon>Clostridia</taxon>
        <taxon>Eubacteriales</taxon>
        <taxon>Oscillospiraceae</taxon>
        <taxon>Fumia</taxon>
    </lineage>
</organism>
<evidence type="ECO:0000313" key="3">
    <source>
        <dbReference type="Proteomes" id="UP000610760"/>
    </source>
</evidence>
<dbReference type="GO" id="GO:0006950">
    <property type="term" value="P:response to stress"/>
    <property type="evidence" value="ECO:0007669"/>
    <property type="project" value="TreeGrafter"/>
</dbReference>
<accession>A0A926E2I5</accession>
<dbReference type="PANTHER" id="PTHR33164:SF99">
    <property type="entry name" value="MARR FAMILY REGULATORY PROTEIN"/>
    <property type="match status" value="1"/>
</dbReference>
<dbReference type="Proteomes" id="UP000610760">
    <property type="component" value="Unassembled WGS sequence"/>
</dbReference>
<dbReference type="AlphaFoldDB" id="A0A926E2I5"/>
<comment type="caution">
    <text evidence="2">The sequence shown here is derived from an EMBL/GenBank/DDBJ whole genome shotgun (WGS) entry which is preliminary data.</text>
</comment>
<keyword evidence="3" id="KW-1185">Reference proteome</keyword>
<dbReference type="Pfam" id="PF01047">
    <property type="entry name" value="MarR"/>
    <property type="match status" value="1"/>
</dbReference>
<dbReference type="PRINTS" id="PR00598">
    <property type="entry name" value="HTHMARR"/>
</dbReference>
<dbReference type="RefSeq" id="WP_249294824.1">
    <property type="nucleotide sequence ID" value="NZ_JACRSV010000002.1"/>
</dbReference>
<dbReference type="GO" id="GO:0003700">
    <property type="term" value="F:DNA-binding transcription factor activity"/>
    <property type="evidence" value="ECO:0007669"/>
    <property type="project" value="InterPro"/>
</dbReference>
<feature type="domain" description="HTH marR-type" evidence="1">
    <location>
        <begin position="3"/>
        <end position="135"/>
    </location>
</feature>
<dbReference type="InterPro" id="IPR036390">
    <property type="entry name" value="WH_DNA-bd_sf"/>
</dbReference>
<evidence type="ECO:0000259" key="1">
    <source>
        <dbReference type="PROSITE" id="PS50995"/>
    </source>
</evidence>
<dbReference type="InterPro" id="IPR039422">
    <property type="entry name" value="MarR/SlyA-like"/>
</dbReference>
<dbReference type="InterPro" id="IPR036388">
    <property type="entry name" value="WH-like_DNA-bd_sf"/>
</dbReference>